<dbReference type="GO" id="GO:0005615">
    <property type="term" value="C:extracellular space"/>
    <property type="evidence" value="ECO:0007669"/>
    <property type="project" value="UniProtKB-KW"/>
</dbReference>
<keyword evidence="5" id="KW-1185">Reference proteome</keyword>
<keyword evidence="2" id="KW-0732">Signal</keyword>
<evidence type="ECO:0000256" key="1">
    <source>
        <dbReference type="ARBA" id="ARBA00022514"/>
    </source>
</evidence>
<comment type="caution">
    <text evidence="4">The sequence shown here is derived from an EMBL/GenBank/DDBJ whole genome shotgun (WGS) entry which is preliminary data.</text>
</comment>
<feature type="signal peptide" evidence="2">
    <location>
        <begin position="1"/>
        <end position="27"/>
    </location>
</feature>
<keyword evidence="1" id="KW-0202">Cytokine</keyword>
<dbReference type="InterPro" id="IPR036048">
    <property type="entry name" value="Interleukin_8-like_sf"/>
</dbReference>
<dbReference type="GO" id="GO:0006955">
    <property type="term" value="P:immune response"/>
    <property type="evidence" value="ECO:0007669"/>
    <property type="project" value="InterPro"/>
</dbReference>
<gene>
    <name evidence="4" type="ORF">DNTS_005194</name>
</gene>
<name>A0A553QUI1_9TELE</name>
<protein>
    <recommendedName>
        <fullName evidence="3">Chemokine interleukin-8-like domain-containing protein</fullName>
    </recommendedName>
</protein>
<dbReference type="EMBL" id="SRMA01025520">
    <property type="protein sequence ID" value="TRY93597.1"/>
    <property type="molecule type" value="Genomic_DNA"/>
</dbReference>
<organism evidence="4 5">
    <name type="scientific">Danionella cerebrum</name>
    <dbReference type="NCBI Taxonomy" id="2873325"/>
    <lineage>
        <taxon>Eukaryota</taxon>
        <taxon>Metazoa</taxon>
        <taxon>Chordata</taxon>
        <taxon>Craniata</taxon>
        <taxon>Vertebrata</taxon>
        <taxon>Euteleostomi</taxon>
        <taxon>Actinopterygii</taxon>
        <taxon>Neopterygii</taxon>
        <taxon>Teleostei</taxon>
        <taxon>Ostariophysi</taxon>
        <taxon>Cypriniformes</taxon>
        <taxon>Danionidae</taxon>
        <taxon>Danioninae</taxon>
        <taxon>Danionella</taxon>
    </lineage>
</organism>
<dbReference type="AlphaFoldDB" id="A0A553QUI1"/>
<feature type="domain" description="Chemokine interleukin-8-like" evidence="3">
    <location>
        <begin position="33"/>
        <end position="87"/>
    </location>
</feature>
<sequence>MAPSFIPTRSLFLASLMLVFFCSSTDARSDRAEDCCLAVSRKPIPKHVILGYRKQVKGEGCSQNAIHNQEGQESLCSDPERRGGKRCHALKQLLV</sequence>
<dbReference type="Proteomes" id="UP000316079">
    <property type="component" value="Unassembled WGS sequence"/>
</dbReference>
<dbReference type="Gene3D" id="2.40.50.40">
    <property type="match status" value="1"/>
</dbReference>
<evidence type="ECO:0000313" key="5">
    <source>
        <dbReference type="Proteomes" id="UP000316079"/>
    </source>
</evidence>
<evidence type="ECO:0000313" key="4">
    <source>
        <dbReference type="EMBL" id="TRY93597.1"/>
    </source>
</evidence>
<reference evidence="4 5" key="1">
    <citation type="journal article" date="2019" name="Sci. Data">
        <title>Hybrid genome assembly and annotation of Danionella translucida.</title>
        <authorList>
            <person name="Kadobianskyi M."/>
            <person name="Schulze L."/>
            <person name="Schuelke M."/>
            <person name="Judkewitz B."/>
        </authorList>
    </citation>
    <scope>NUCLEOTIDE SEQUENCE [LARGE SCALE GENOMIC DNA]</scope>
    <source>
        <strain evidence="4 5">Bolton</strain>
    </source>
</reference>
<evidence type="ECO:0000256" key="2">
    <source>
        <dbReference type="SAM" id="SignalP"/>
    </source>
</evidence>
<proteinExistence type="predicted"/>
<evidence type="ECO:0000259" key="3">
    <source>
        <dbReference type="Pfam" id="PF00048"/>
    </source>
</evidence>
<dbReference type="InterPro" id="IPR001811">
    <property type="entry name" value="Chemokine_IL8-like_dom"/>
</dbReference>
<feature type="chain" id="PRO_5022116273" description="Chemokine interleukin-8-like domain-containing protein" evidence="2">
    <location>
        <begin position="28"/>
        <end position="95"/>
    </location>
</feature>
<accession>A0A553QUI1</accession>
<dbReference type="Pfam" id="PF00048">
    <property type="entry name" value="IL8"/>
    <property type="match status" value="1"/>
</dbReference>
<dbReference type="STRING" id="623744.A0A553QUI1"/>
<dbReference type="GO" id="GO:0008009">
    <property type="term" value="F:chemokine activity"/>
    <property type="evidence" value="ECO:0007669"/>
    <property type="project" value="InterPro"/>
</dbReference>
<dbReference type="SUPFAM" id="SSF54117">
    <property type="entry name" value="Interleukin 8-like chemokines"/>
    <property type="match status" value="1"/>
</dbReference>
<dbReference type="OrthoDB" id="8900217at2759"/>